<evidence type="ECO:0008006" key="4">
    <source>
        <dbReference type="Google" id="ProtNLM"/>
    </source>
</evidence>
<gene>
    <name evidence="2" type="ORF">OIU79_022939</name>
</gene>
<name>A0A9Q1AD48_SALPP</name>
<sequence>MAAELPTTWLLRLIPLVSLTDTVNGFSLYSFLKTGNSMQEPALGNKAWPSDLCFETEMRLDRTPHMEPCCPISLGVFTFSPALKTQSPSRSKKQRHPIAHHL</sequence>
<feature type="chain" id="PRO_5040421191" description="Secreted protein" evidence="1">
    <location>
        <begin position="26"/>
        <end position="102"/>
    </location>
</feature>
<dbReference type="Proteomes" id="UP001151532">
    <property type="component" value="Chromosome 4"/>
</dbReference>
<feature type="signal peptide" evidence="1">
    <location>
        <begin position="1"/>
        <end position="25"/>
    </location>
</feature>
<evidence type="ECO:0000313" key="2">
    <source>
        <dbReference type="EMBL" id="KAJ6767070.1"/>
    </source>
</evidence>
<proteinExistence type="predicted"/>
<accession>A0A9Q1AD48</accession>
<comment type="caution">
    <text evidence="2">The sequence shown here is derived from an EMBL/GenBank/DDBJ whole genome shotgun (WGS) entry which is preliminary data.</text>
</comment>
<organism evidence="2 3">
    <name type="scientific">Salix purpurea</name>
    <name type="common">Purple osier willow</name>
    <dbReference type="NCBI Taxonomy" id="77065"/>
    <lineage>
        <taxon>Eukaryota</taxon>
        <taxon>Viridiplantae</taxon>
        <taxon>Streptophyta</taxon>
        <taxon>Embryophyta</taxon>
        <taxon>Tracheophyta</taxon>
        <taxon>Spermatophyta</taxon>
        <taxon>Magnoliopsida</taxon>
        <taxon>eudicotyledons</taxon>
        <taxon>Gunneridae</taxon>
        <taxon>Pentapetalae</taxon>
        <taxon>rosids</taxon>
        <taxon>fabids</taxon>
        <taxon>Malpighiales</taxon>
        <taxon>Salicaceae</taxon>
        <taxon>Saliceae</taxon>
        <taxon>Salix</taxon>
    </lineage>
</organism>
<reference evidence="2" key="1">
    <citation type="submission" date="2022-11" db="EMBL/GenBank/DDBJ databases">
        <authorList>
            <person name="Hyden B.L."/>
            <person name="Feng K."/>
            <person name="Yates T."/>
            <person name="Jawdy S."/>
            <person name="Smart L.B."/>
            <person name="Muchero W."/>
        </authorList>
    </citation>
    <scope>NUCLEOTIDE SEQUENCE</scope>
    <source>
        <tissue evidence="2">Shoot tip</tissue>
    </source>
</reference>
<protein>
    <recommendedName>
        <fullName evidence="4">Secreted protein</fullName>
    </recommendedName>
</protein>
<reference evidence="2" key="2">
    <citation type="journal article" date="2023" name="Int. J. Mol. Sci.">
        <title>De Novo Assembly and Annotation of 11 Diverse Shrub Willow (Salix) Genomes Reveals Novel Gene Organization in Sex-Linked Regions.</title>
        <authorList>
            <person name="Hyden B."/>
            <person name="Feng K."/>
            <person name="Yates T.B."/>
            <person name="Jawdy S."/>
            <person name="Cereghino C."/>
            <person name="Smart L.B."/>
            <person name="Muchero W."/>
        </authorList>
    </citation>
    <scope>NUCLEOTIDE SEQUENCE</scope>
    <source>
        <tissue evidence="2">Shoot tip</tissue>
    </source>
</reference>
<dbReference type="AlphaFoldDB" id="A0A9Q1AD48"/>
<evidence type="ECO:0000313" key="3">
    <source>
        <dbReference type="Proteomes" id="UP001151532"/>
    </source>
</evidence>
<keyword evidence="1" id="KW-0732">Signal</keyword>
<dbReference type="EMBL" id="JAPFFK010000004">
    <property type="protein sequence ID" value="KAJ6767070.1"/>
    <property type="molecule type" value="Genomic_DNA"/>
</dbReference>
<keyword evidence="3" id="KW-1185">Reference proteome</keyword>
<evidence type="ECO:0000256" key="1">
    <source>
        <dbReference type="SAM" id="SignalP"/>
    </source>
</evidence>